<keyword evidence="17" id="KW-1185">Reference proteome</keyword>
<proteinExistence type="predicted"/>
<evidence type="ECO:0000259" key="15">
    <source>
        <dbReference type="PROSITE" id="PS50109"/>
    </source>
</evidence>
<evidence type="ECO:0000256" key="2">
    <source>
        <dbReference type="ARBA" id="ARBA00004651"/>
    </source>
</evidence>
<keyword evidence="5" id="KW-0597">Phosphoprotein</keyword>
<dbReference type="InterPro" id="IPR003661">
    <property type="entry name" value="HisK_dim/P_dom"/>
</dbReference>
<evidence type="ECO:0000256" key="7">
    <source>
        <dbReference type="ARBA" id="ARBA00022692"/>
    </source>
</evidence>
<dbReference type="InterPro" id="IPR036097">
    <property type="entry name" value="HisK_dim/P_sf"/>
</dbReference>
<comment type="catalytic activity">
    <reaction evidence="1">
        <text>ATP + protein L-histidine = ADP + protein N-phospho-L-histidine.</text>
        <dbReference type="EC" id="2.7.13.3"/>
    </reaction>
</comment>
<dbReference type="EC" id="2.7.13.3" evidence="3"/>
<evidence type="ECO:0000256" key="13">
    <source>
        <dbReference type="ARBA" id="ARBA00023136"/>
    </source>
</evidence>
<dbReference type="SUPFAM" id="SSF55874">
    <property type="entry name" value="ATPase domain of HSP90 chaperone/DNA topoisomerase II/histidine kinase"/>
    <property type="match status" value="1"/>
</dbReference>
<evidence type="ECO:0000256" key="12">
    <source>
        <dbReference type="ARBA" id="ARBA00023012"/>
    </source>
</evidence>
<dbReference type="GO" id="GO:0000155">
    <property type="term" value="F:phosphorelay sensor kinase activity"/>
    <property type="evidence" value="ECO:0007669"/>
    <property type="project" value="InterPro"/>
</dbReference>
<keyword evidence="12" id="KW-0902">Two-component regulatory system</keyword>
<keyword evidence="13 14" id="KW-0472">Membrane</keyword>
<dbReference type="GO" id="GO:0005524">
    <property type="term" value="F:ATP binding"/>
    <property type="evidence" value="ECO:0007669"/>
    <property type="project" value="UniProtKB-KW"/>
</dbReference>
<reference evidence="16 17" key="1">
    <citation type="journal article" date="2012" name="Science">
        <title>Ecological populations of bacteria act as socially cohesive units of antibiotic production and resistance.</title>
        <authorList>
            <person name="Cordero O.X."/>
            <person name="Wildschutte H."/>
            <person name="Kirkup B."/>
            <person name="Proehl S."/>
            <person name="Ngo L."/>
            <person name="Hussain F."/>
            <person name="Le Roux F."/>
            <person name="Mincer T."/>
            <person name="Polz M.F."/>
        </authorList>
    </citation>
    <scope>NUCLEOTIDE SEQUENCE [LARGE SCALE GENOMIC DNA]</scope>
    <source>
        <strain evidence="16 17">1S-45</strain>
    </source>
</reference>
<dbReference type="SUPFAM" id="SSF47384">
    <property type="entry name" value="Homodimeric domain of signal transducing histidine kinase"/>
    <property type="match status" value="1"/>
</dbReference>
<gene>
    <name evidence="16" type="ORF">A1QC_00110</name>
</gene>
<dbReference type="CDD" id="cd00082">
    <property type="entry name" value="HisKA"/>
    <property type="match status" value="1"/>
</dbReference>
<dbReference type="Gene3D" id="1.10.287.130">
    <property type="match status" value="1"/>
</dbReference>
<dbReference type="InterPro" id="IPR036890">
    <property type="entry name" value="HATPase_C_sf"/>
</dbReference>
<dbReference type="OrthoDB" id="9121563at2"/>
<evidence type="ECO:0000256" key="8">
    <source>
        <dbReference type="ARBA" id="ARBA00022741"/>
    </source>
</evidence>
<comment type="subcellular location">
    <subcellularLocation>
        <location evidence="2">Cell membrane</location>
        <topology evidence="2">Multi-pass membrane protein</topology>
    </subcellularLocation>
</comment>
<evidence type="ECO:0000313" key="17">
    <source>
        <dbReference type="Proteomes" id="UP000094070"/>
    </source>
</evidence>
<dbReference type="PROSITE" id="PS50109">
    <property type="entry name" value="HIS_KIN"/>
    <property type="match status" value="1"/>
</dbReference>
<feature type="transmembrane region" description="Helical" evidence="14">
    <location>
        <begin position="12"/>
        <end position="33"/>
    </location>
</feature>
<dbReference type="STRING" id="1188252.A1QC_00110"/>
<dbReference type="InterPro" id="IPR005467">
    <property type="entry name" value="His_kinase_dom"/>
</dbReference>
<dbReference type="RefSeq" id="WP_017024849.1">
    <property type="nucleotide sequence ID" value="NZ_AJYK02000001.1"/>
</dbReference>
<dbReference type="Pfam" id="PF00512">
    <property type="entry name" value="HisKA"/>
    <property type="match status" value="1"/>
</dbReference>
<dbReference type="EMBL" id="AJYK02000001">
    <property type="protein sequence ID" value="OEF30218.1"/>
    <property type="molecule type" value="Genomic_DNA"/>
</dbReference>
<keyword evidence="4" id="KW-1003">Cell membrane</keyword>
<keyword evidence="6" id="KW-0808">Transferase</keyword>
<keyword evidence="9 16" id="KW-0418">Kinase</keyword>
<protein>
    <recommendedName>
        <fullName evidence="3">histidine kinase</fullName>
        <ecNumber evidence="3">2.7.13.3</ecNumber>
    </recommendedName>
</protein>
<sequence>MTNAPSLSRKIRLIFIVLTSVMFALFWGLIYLAQDRLEVISLEHRLTTETQEYIQNYRIYGFKAYKPDPQELDTYWSEEERPDWLAPYTRPGFFEEQLGKEDKHFLVSKHPSGRGWLYVVYQDDADDYLDDYEDQLHLITFLVGAVFLIVVMAYGLYFVRLLTAPLMKIEEKIRFMAPDKPSFEIDTLYKETQSIEQALLESKEKIASFFIREQEFSQFASHELRTPIMVVKGSTELLKKVPDQPRIAQKAVARIEHAGNQMQTLTEAFLLLGKEEIEQHHIGHEDLSEHAVWVLDSMAQHFAKQDASYQLIEHETGFVDAPPSFIDIVMANLIKNAFSYSTSDIIVELTNTTLKVKNQHDGNELHNAGYGCGLVIIERICERMDWQFTTENDGQYFYAQVDFESESSK</sequence>
<dbReference type="GO" id="GO:0005886">
    <property type="term" value="C:plasma membrane"/>
    <property type="evidence" value="ECO:0007669"/>
    <property type="project" value="UniProtKB-SubCell"/>
</dbReference>
<evidence type="ECO:0000256" key="14">
    <source>
        <dbReference type="SAM" id="Phobius"/>
    </source>
</evidence>
<dbReference type="InterPro" id="IPR050398">
    <property type="entry name" value="HssS/ArlS-like"/>
</dbReference>
<dbReference type="AlphaFoldDB" id="A0A1E5E6S0"/>
<organism evidence="16 17">
    <name type="scientific">Vibrio rumoiensis 1S-45</name>
    <dbReference type="NCBI Taxonomy" id="1188252"/>
    <lineage>
        <taxon>Bacteria</taxon>
        <taxon>Pseudomonadati</taxon>
        <taxon>Pseudomonadota</taxon>
        <taxon>Gammaproteobacteria</taxon>
        <taxon>Vibrionales</taxon>
        <taxon>Vibrionaceae</taxon>
        <taxon>Vibrio</taxon>
    </lineage>
</organism>
<dbReference type="Proteomes" id="UP000094070">
    <property type="component" value="Unassembled WGS sequence"/>
</dbReference>
<name>A0A1E5E6S0_9VIBR</name>
<dbReference type="eggNOG" id="COG0642">
    <property type="taxonomic scope" value="Bacteria"/>
</dbReference>
<comment type="caution">
    <text evidence="16">The sequence shown here is derived from an EMBL/GenBank/DDBJ whole genome shotgun (WGS) entry which is preliminary data.</text>
</comment>
<evidence type="ECO:0000256" key="5">
    <source>
        <dbReference type="ARBA" id="ARBA00022553"/>
    </source>
</evidence>
<keyword evidence="8" id="KW-0547">Nucleotide-binding</keyword>
<keyword evidence="10" id="KW-0067">ATP-binding</keyword>
<evidence type="ECO:0000256" key="9">
    <source>
        <dbReference type="ARBA" id="ARBA00022777"/>
    </source>
</evidence>
<keyword evidence="11 14" id="KW-1133">Transmembrane helix</keyword>
<feature type="domain" description="Histidine kinase" evidence="15">
    <location>
        <begin position="219"/>
        <end position="409"/>
    </location>
</feature>
<evidence type="ECO:0000256" key="3">
    <source>
        <dbReference type="ARBA" id="ARBA00012438"/>
    </source>
</evidence>
<evidence type="ECO:0000313" key="16">
    <source>
        <dbReference type="EMBL" id="OEF30218.1"/>
    </source>
</evidence>
<evidence type="ECO:0000256" key="10">
    <source>
        <dbReference type="ARBA" id="ARBA00022840"/>
    </source>
</evidence>
<evidence type="ECO:0000256" key="6">
    <source>
        <dbReference type="ARBA" id="ARBA00022679"/>
    </source>
</evidence>
<evidence type="ECO:0000256" key="4">
    <source>
        <dbReference type="ARBA" id="ARBA00022475"/>
    </source>
</evidence>
<evidence type="ECO:0000256" key="1">
    <source>
        <dbReference type="ARBA" id="ARBA00000085"/>
    </source>
</evidence>
<dbReference type="SMART" id="SM00388">
    <property type="entry name" value="HisKA"/>
    <property type="match status" value="1"/>
</dbReference>
<dbReference type="PANTHER" id="PTHR45528">
    <property type="entry name" value="SENSOR HISTIDINE KINASE CPXA"/>
    <property type="match status" value="1"/>
</dbReference>
<evidence type="ECO:0000256" key="11">
    <source>
        <dbReference type="ARBA" id="ARBA00022989"/>
    </source>
</evidence>
<dbReference type="PANTHER" id="PTHR45528:SF1">
    <property type="entry name" value="SENSOR HISTIDINE KINASE CPXA"/>
    <property type="match status" value="1"/>
</dbReference>
<accession>A0A1E5E6S0</accession>
<keyword evidence="7 14" id="KW-0812">Transmembrane</keyword>
<feature type="transmembrane region" description="Helical" evidence="14">
    <location>
        <begin position="136"/>
        <end position="159"/>
    </location>
</feature>